<dbReference type="Proteomes" id="UP000030669">
    <property type="component" value="Unassembled WGS sequence"/>
</dbReference>
<evidence type="ECO:0000256" key="1">
    <source>
        <dbReference type="SAM" id="Coils"/>
    </source>
</evidence>
<dbReference type="GO" id="GO:0051726">
    <property type="term" value="P:regulation of cell cycle"/>
    <property type="evidence" value="ECO:0007669"/>
    <property type="project" value="TreeGrafter"/>
</dbReference>
<feature type="region of interest" description="Disordered" evidence="2">
    <location>
        <begin position="298"/>
        <end position="322"/>
    </location>
</feature>
<dbReference type="OrthoDB" id="28737at2759"/>
<protein>
    <recommendedName>
        <fullName evidence="5">Tuberous sclerosis 1</fullName>
    </recommendedName>
</protein>
<dbReference type="GeneID" id="19308260"/>
<dbReference type="EMBL" id="KB469298">
    <property type="protein sequence ID" value="EPQ58187.1"/>
    <property type="molecule type" value="Genomic_DNA"/>
</dbReference>
<keyword evidence="1" id="KW-0175">Coiled coil</keyword>
<feature type="region of interest" description="Disordered" evidence="2">
    <location>
        <begin position="519"/>
        <end position="552"/>
    </location>
</feature>
<dbReference type="PANTHER" id="PTHR15154">
    <property type="entry name" value="HAMARTIN"/>
    <property type="match status" value="1"/>
</dbReference>
<accession>S7QFJ2</accession>
<evidence type="ECO:0008006" key="5">
    <source>
        <dbReference type="Google" id="ProtNLM"/>
    </source>
</evidence>
<dbReference type="OMA" id="IMFLPHI"/>
<dbReference type="STRING" id="670483.S7QFJ2"/>
<dbReference type="AlphaFoldDB" id="S7QFJ2"/>
<dbReference type="GO" id="GO:0032007">
    <property type="term" value="P:negative regulation of TOR signaling"/>
    <property type="evidence" value="ECO:0007669"/>
    <property type="project" value="TreeGrafter"/>
</dbReference>
<dbReference type="PANTHER" id="PTHR15154:SF2">
    <property type="entry name" value="HAMARTIN"/>
    <property type="match status" value="1"/>
</dbReference>
<dbReference type="GO" id="GO:0033596">
    <property type="term" value="C:TSC1-TSC2 complex"/>
    <property type="evidence" value="ECO:0007669"/>
    <property type="project" value="TreeGrafter"/>
</dbReference>
<keyword evidence="4" id="KW-1185">Reference proteome</keyword>
<gene>
    <name evidence="3" type="ORF">GLOTRDRAFT_72328</name>
</gene>
<dbReference type="InterPro" id="IPR007483">
    <property type="entry name" value="Hamartin"/>
</dbReference>
<dbReference type="RefSeq" id="XP_007863436.1">
    <property type="nucleotide sequence ID" value="XM_007865245.1"/>
</dbReference>
<reference evidence="3 4" key="1">
    <citation type="journal article" date="2012" name="Science">
        <title>The Paleozoic origin of enzymatic lignin decomposition reconstructed from 31 fungal genomes.</title>
        <authorList>
            <person name="Floudas D."/>
            <person name="Binder M."/>
            <person name="Riley R."/>
            <person name="Barry K."/>
            <person name="Blanchette R.A."/>
            <person name="Henrissat B."/>
            <person name="Martinez A.T."/>
            <person name="Otillar R."/>
            <person name="Spatafora J.W."/>
            <person name="Yadav J.S."/>
            <person name="Aerts A."/>
            <person name="Benoit I."/>
            <person name="Boyd A."/>
            <person name="Carlson A."/>
            <person name="Copeland A."/>
            <person name="Coutinho P.M."/>
            <person name="de Vries R.P."/>
            <person name="Ferreira P."/>
            <person name="Findley K."/>
            <person name="Foster B."/>
            <person name="Gaskell J."/>
            <person name="Glotzer D."/>
            <person name="Gorecki P."/>
            <person name="Heitman J."/>
            <person name="Hesse C."/>
            <person name="Hori C."/>
            <person name="Igarashi K."/>
            <person name="Jurgens J.A."/>
            <person name="Kallen N."/>
            <person name="Kersten P."/>
            <person name="Kohler A."/>
            <person name="Kuees U."/>
            <person name="Kumar T.K.A."/>
            <person name="Kuo A."/>
            <person name="LaButti K."/>
            <person name="Larrondo L.F."/>
            <person name="Lindquist E."/>
            <person name="Ling A."/>
            <person name="Lombard V."/>
            <person name="Lucas S."/>
            <person name="Lundell T."/>
            <person name="Martin R."/>
            <person name="McLaughlin D.J."/>
            <person name="Morgenstern I."/>
            <person name="Morin E."/>
            <person name="Murat C."/>
            <person name="Nagy L.G."/>
            <person name="Nolan M."/>
            <person name="Ohm R.A."/>
            <person name="Patyshakuliyeva A."/>
            <person name="Rokas A."/>
            <person name="Ruiz-Duenas F.J."/>
            <person name="Sabat G."/>
            <person name="Salamov A."/>
            <person name="Samejima M."/>
            <person name="Schmutz J."/>
            <person name="Slot J.C."/>
            <person name="St John F."/>
            <person name="Stenlid J."/>
            <person name="Sun H."/>
            <person name="Sun S."/>
            <person name="Syed K."/>
            <person name="Tsang A."/>
            <person name="Wiebenga A."/>
            <person name="Young D."/>
            <person name="Pisabarro A."/>
            <person name="Eastwood D.C."/>
            <person name="Martin F."/>
            <person name="Cullen D."/>
            <person name="Grigoriev I.V."/>
            <person name="Hibbett D.S."/>
        </authorList>
    </citation>
    <scope>NUCLEOTIDE SEQUENCE [LARGE SCALE GENOMIC DNA]</scope>
    <source>
        <strain evidence="3 4">ATCC 11539</strain>
    </source>
</reference>
<feature type="coiled-coil region" evidence="1">
    <location>
        <begin position="814"/>
        <end position="841"/>
    </location>
</feature>
<evidence type="ECO:0000313" key="3">
    <source>
        <dbReference type="EMBL" id="EPQ58187.1"/>
    </source>
</evidence>
<evidence type="ECO:0000256" key="2">
    <source>
        <dbReference type="SAM" id="MobiDB-lite"/>
    </source>
</evidence>
<organism evidence="3 4">
    <name type="scientific">Gloeophyllum trabeum (strain ATCC 11539 / FP-39264 / Madison 617)</name>
    <name type="common">Brown rot fungus</name>
    <dbReference type="NCBI Taxonomy" id="670483"/>
    <lineage>
        <taxon>Eukaryota</taxon>
        <taxon>Fungi</taxon>
        <taxon>Dikarya</taxon>
        <taxon>Basidiomycota</taxon>
        <taxon>Agaricomycotina</taxon>
        <taxon>Agaricomycetes</taxon>
        <taxon>Gloeophyllales</taxon>
        <taxon>Gloeophyllaceae</taxon>
        <taxon>Gloeophyllum</taxon>
    </lineage>
</organism>
<feature type="compositionally biased region" description="Acidic residues" evidence="2">
    <location>
        <begin position="304"/>
        <end position="316"/>
    </location>
</feature>
<proteinExistence type="predicted"/>
<dbReference type="KEGG" id="gtr:GLOTRDRAFT_72328"/>
<evidence type="ECO:0000313" key="4">
    <source>
        <dbReference type="Proteomes" id="UP000030669"/>
    </source>
</evidence>
<dbReference type="HOGENOM" id="CLU_007465_0_0_1"/>
<name>S7QFJ2_GLOTA</name>
<feature type="coiled-coil region" evidence="1">
    <location>
        <begin position="598"/>
        <end position="789"/>
    </location>
</feature>
<dbReference type="eggNOG" id="ENOG502R01W">
    <property type="taxonomic scope" value="Eukaryota"/>
</dbReference>
<sequence length="860" mass="98130">MALSELSRQLRQLLDDPSDAQPAAQLSPAIDAFIHEYTTSSEPDVLQTRLDDELLTIHKDLVDHTSPRHVDSFLTVLQELSPILSPCSLISTWFDIILRPALRDPKLPDGTVNRAKELILSALQRRTDDYYEKIKDFRRRLMDLYLLDVHNEISGEDVLEWAALDQEQRGKRTCWKRNLEDTLAKYSLGQPEDFFTEMNESFAVPSSRQQLLVLLNCCASQDLFPSHAAAVLASHPLLSSLLMSLLVDNSSTVCTSGLTVISKLLPILAVHATDGLKAILPPLLVILARTICWKERRPPVTPSEDIESGENADQEVSEASSVEALPQLRPETDWQRLEMTFTASSAPSPHHFFTYVYYLFPCNTIRFLRNPMSYINGHNLPSPYIVPWDEILDEDEIKSRSESILRGHVLHPRLLWSDAAEELTEPRVWEQYPVSRIVGECTMLDVRSASLALRARALGDEGEGPSQAEEDQNVATVTPHMIDLSTTPGRPRVSLREILTTSLALNSVEDVEIVDMEPGWPPELFPSAGGSPSKRSVSLPREGEDTTTEHGNPGQVVQAISALQREVLLLRNELNFETWVNRENAKHIGRLHQDRILSRSAEIERQGLHNKLREYKTQVNRLRNELKQYKEQSNSAKQMYVNWNTEQQNKLRSFREKWKSWQAEATNLRNENKEAKAHLEAQETLLGDAARRVFELETATKENQHKIDRLHDYERRIDQLTKMQRLWDEDVKRCNEQAQIMEGLLSTYKKMELRLEAYEKTHAEMEDNARAASQKIQELEARLSLAQRDDTARQQFATEVEALNKDRIMLVQDNKALRASNNDLRDEVLELEHMIELLKAQVSGKRGLVAERPSTPPSMT</sequence>